<protein>
    <submittedName>
        <fullName evidence="1">Uncharacterized protein</fullName>
    </submittedName>
</protein>
<proteinExistence type="predicted"/>
<dbReference type="OrthoDB" id="2738at2"/>
<accession>A0A1H9RL58</accession>
<dbReference type="Proteomes" id="UP000182584">
    <property type="component" value="Unassembled WGS sequence"/>
</dbReference>
<gene>
    <name evidence="1" type="ORF">SAMN04487884_11017</name>
</gene>
<dbReference type="EMBL" id="FOGJ01000010">
    <property type="protein sequence ID" value="SER73377.1"/>
    <property type="molecule type" value="Genomic_DNA"/>
</dbReference>
<evidence type="ECO:0000313" key="1">
    <source>
        <dbReference type="EMBL" id="SER73377.1"/>
    </source>
</evidence>
<dbReference type="eggNOG" id="COG2197">
    <property type="taxonomic scope" value="Bacteria"/>
</dbReference>
<reference evidence="1 2" key="1">
    <citation type="submission" date="2016-10" db="EMBL/GenBank/DDBJ databases">
        <authorList>
            <person name="de Groot N.N."/>
        </authorList>
    </citation>
    <scope>NUCLEOTIDE SEQUENCE [LARGE SCALE GENOMIC DNA]</scope>
    <source>
        <strain evidence="1 2">AR40</strain>
    </source>
</reference>
<organism evidence="1 2">
    <name type="scientific">Butyrivibrio fibrisolvens</name>
    <dbReference type="NCBI Taxonomy" id="831"/>
    <lineage>
        <taxon>Bacteria</taxon>
        <taxon>Bacillati</taxon>
        <taxon>Bacillota</taxon>
        <taxon>Clostridia</taxon>
        <taxon>Lachnospirales</taxon>
        <taxon>Lachnospiraceae</taxon>
        <taxon>Butyrivibrio</taxon>
    </lineage>
</organism>
<sequence>MFAQKLDYIMNLTGTRANILGAACHVDSSHISRLRNGSRNLPRNPGFLDDMSAYFASHISMGYQQDAMCKELNISKWPQDEQRAVYLIKNWFLGNGNTIRNGIPGLLDSFGTESARIVLDKDEELVLSKTKRYYYGPSGKGEAVLHFFDHILKSNKAPMTLLLFSDEDMAWLYNDPVFAARWAKAFTKVLRAGNKVKIIHNLGRDINELLEAVAKWIPVYSTGMIEPYYYPKLRDGLLQRTLFIAPSCAAVVSGSVGMNTEGMLNEFITDPKAVNALVKEYEEIFDRSKKLMEIYGSQRSGEFWNAHKELSSVDADIMLMGKVPTLITMPQWVAKSMQDRAPQSSIYAYWTMFRDFFESLSSKKTYTEILPKPDISKVNVPLPCAGLIGAAGMTYTPEEWKAHIENSELYAKTFKYYKQVQAENIPDNMYVIASEDHYAFMIKTTAPEIAFAITESRMVSAFCEFMQRT</sequence>
<dbReference type="AlphaFoldDB" id="A0A1H9RL58"/>
<name>A0A1H9RL58_BUTFI</name>
<evidence type="ECO:0000313" key="2">
    <source>
        <dbReference type="Proteomes" id="UP000182584"/>
    </source>
</evidence>
<dbReference type="RefSeq" id="WP_074755792.1">
    <property type="nucleotide sequence ID" value="NZ_FOGJ01000010.1"/>
</dbReference>